<evidence type="ECO:0000256" key="9">
    <source>
        <dbReference type="ARBA" id="ARBA00023316"/>
    </source>
</evidence>
<evidence type="ECO:0000259" key="12">
    <source>
        <dbReference type="Pfam" id="PF04101"/>
    </source>
</evidence>
<evidence type="ECO:0000256" key="1">
    <source>
        <dbReference type="ARBA" id="ARBA00022475"/>
    </source>
</evidence>
<dbReference type="Pfam" id="PF03033">
    <property type="entry name" value="Glyco_transf_28"/>
    <property type="match status" value="1"/>
</dbReference>
<dbReference type="EMBL" id="CP155571">
    <property type="protein sequence ID" value="XFO72073.1"/>
    <property type="molecule type" value="Genomic_DNA"/>
</dbReference>
<dbReference type="EC" id="2.4.1.227" evidence="10"/>
<feature type="binding site" evidence="10">
    <location>
        <position position="124"/>
    </location>
    <ligand>
        <name>UDP-N-acetyl-alpha-D-glucosamine</name>
        <dbReference type="ChEBI" id="CHEBI:57705"/>
    </ligand>
</feature>
<dbReference type="InterPro" id="IPR006009">
    <property type="entry name" value="GlcNAc_MurG"/>
</dbReference>
<keyword evidence="9 10" id="KW-0961">Cell wall biogenesis/degradation</keyword>
<dbReference type="PANTHER" id="PTHR21015">
    <property type="entry name" value="UDP-N-ACETYLGLUCOSAMINE--N-ACETYLMURAMYL-(PENTAPEPTIDE) PYROPHOSPHORYL-UNDECAPRENOL N-ACETYLGLUCOSAMINE TRANSFERASE 1"/>
    <property type="match status" value="1"/>
</dbReference>
<reference evidence="13" key="1">
    <citation type="submission" date="2024-05" db="EMBL/GenBank/DDBJ databases">
        <title>Isolation and characterization of Sporomusa carbonis sp. nov., a carboxydotrophic hydrogenogen in the genus of Sporomusa isolated from a charcoal burning pile.</title>
        <authorList>
            <person name="Boeer T."/>
            <person name="Rosenbaum F."/>
            <person name="Eysell L."/>
            <person name="Mueller V."/>
            <person name="Daniel R."/>
            <person name="Poehlein A."/>
        </authorList>
    </citation>
    <scope>NUCLEOTIDE SEQUENCE [LARGE SCALE GENOMIC DNA]</scope>
    <source>
        <strain evidence="13">DSM 3132</strain>
    </source>
</reference>
<proteinExistence type="inferred from homology"/>
<keyword evidence="2 10" id="KW-0132">Cell division</keyword>
<comment type="caution">
    <text evidence="10">Lacks conserved residue(s) required for the propagation of feature annotation.</text>
</comment>
<evidence type="ECO:0000259" key="11">
    <source>
        <dbReference type="Pfam" id="PF03033"/>
    </source>
</evidence>
<dbReference type="HAMAP" id="MF_00033">
    <property type="entry name" value="MurG"/>
    <property type="match status" value="1"/>
</dbReference>
<dbReference type="GO" id="GO:0016757">
    <property type="term" value="F:glycosyltransferase activity"/>
    <property type="evidence" value="ECO:0007669"/>
    <property type="project" value="UniProtKB-KW"/>
</dbReference>
<keyword evidence="5 10" id="KW-0133">Cell shape</keyword>
<keyword evidence="8 10" id="KW-0131">Cell cycle</keyword>
<comment type="subcellular location">
    <subcellularLocation>
        <location evidence="10">Cell membrane</location>
        <topology evidence="10">Peripheral membrane protein</topology>
        <orientation evidence="10">Cytoplasmic side</orientation>
    </subcellularLocation>
</comment>
<keyword evidence="1 10" id="KW-1003">Cell membrane</keyword>
<comment type="similarity">
    <text evidence="10">Belongs to the glycosyltransferase 28 family. MurG subfamily.</text>
</comment>
<evidence type="ECO:0000256" key="3">
    <source>
        <dbReference type="ARBA" id="ARBA00022676"/>
    </source>
</evidence>
<keyword evidence="4 10" id="KW-0808">Transferase</keyword>
<evidence type="ECO:0000256" key="10">
    <source>
        <dbReference type="HAMAP-Rule" id="MF_00033"/>
    </source>
</evidence>
<accession>A0ABZ3J1V8</accession>
<comment type="function">
    <text evidence="10">Cell wall formation. Catalyzes the transfer of a GlcNAc subunit on undecaprenyl-pyrophosphoryl-MurNAc-pentapeptide (lipid intermediate I) to form undecaprenyl-pyrophosphoryl-MurNAc-(pentapeptide)GlcNAc (lipid intermediate II).</text>
</comment>
<dbReference type="Gene3D" id="3.40.50.2000">
    <property type="entry name" value="Glycogen Phosphorylase B"/>
    <property type="match status" value="2"/>
</dbReference>
<dbReference type="Proteomes" id="UP000216052">
    <property type="component" value="Chromosome"/>
</dbReference>
<gene>
    <name evidence="10 13" type="primary">murG</name>
    <name evidence="13" type="ORF">SPACI_021190</name>
</gene>
<protein>
    <recommendedName>
        <fullName evidence="10">UDP-N-acetylglucosamine--N-acetylmuramyl-(pentapeptide) pyrophosphoryl-undecaprenol N-acetylglucosamine transferase</fullName>
        <ecNumber evidence="10">2.4.1.227</ecNumber>
    </recommendedName>
    <alternativeName>
        <fullName evidence="10">Undecaprenyl-PP-MurNAc-pentapeptide-UDPGlcNAc GlcNAc transferase</fullName>
    </alternativeName>
</protein>
<dbReference type="SUPFAM" id="SSF53756">
    <property type="entry name" value="UDP-Glycosyltransferase/glycogen phosphorylase"/>
    <property type="match status" value="1"/>
</dbReference>
<keyword evidence="14" id="KW-1185">Reference proteome</keyword>
<evidence type="ECO:0000313" key="14">
    <source>
        <dbReference type="Proteomes" id="UP000216052"/>
    </source>
</evidence>
<evidence type="ECO:0000256" key="5">
    <source>
        <dbReference type="ARBA" id="ARBA00022960"/>
    </source>
</evidence>
<name>A0ABZ3J1V8_SPOA4</name>
<feature type="binding site" evidence="10">
    <location>
        <position position="197"/>
    </location>
    <ligand>
        <name>UDP-N-acetyl-alpha-D-glucosamine</name>
        <dbReference type="ChEBI" id="CHEBI:57705"/>
    </ligand>
</feature>
<dbReference type="Pfam" id="PF04101">
    <property type="entry name" value="Glyco_tran_28_C"/>
    <property type="match status" value="1"/>
</dbReference>
<evidence type="ECO:0000256" key="6">
    <source>
        <dbReference type="ARBA" id="ARBA00022984"/>
    </source>
</evidence>
<feature type="binding site" evidence="10">
    <location>
        <position position="167"/>
    </location>
    <ligand>
        <name>UDP-N-acetyl-alpha-D-glucosamine</name>
        <dbReference type="ChEBI" id="CHEBI:57705"/>
    </ligand>
</feature>
<dbReference type="InterPro" id="IPR007235">
    <property type="entry name" value="Glyco_trans_28_C"/>
</dbReference>
<dbReference type="InterPro" id="IPR004276">
    <property type="entry name" value="GlycoTrans_28_N"/>
</dbReference>
<evidence type="ECO:0000256" key="8">
    <source>
        <dbReference type="ARBA" id="ARBA00023306"/>
    </source>
</evidence>
<comment type="pathway">
    <text evidence="10">Cell wall biogenesis; peptidoglycan biosynthesis.</text>
</comment>
<dbReference type="CDD" id="cd03785">
    <property type="entry name" value="GT28_MurG"/>
    <property type="match status" value="1"/>
</dbReference>
<evidence type="ECO:0000256" key="2">
    <source>
        <dbReference type="ARBA" id="ARBA00022618"/>
    </source>
</evidence>
<comment type="catalytic activity">
    <reaction evidence="10">
        <text>di-trans,octa-cis-undecaprenyl diphospho-N-acetyl-alpha-D-muramoyl-L-alanyl-D-glutamyl-meso-2,6-diaminopimeloyl-D-alanyl-D-alanine + UDP-N-acetyl-alpha-D-glucosamine = di-trans,octa-cis-undecaprenyl diphospho-[N-acetyl-alpha-D-glucosaminyl-(1-&gt;4)]-N-acetyl-alpha-D-muramoyl-L-alanyl-D-glutamyl-meso-2,6-diaminopimeloyl-D-alanyl-D-alanine + UDP + H(+)</text>
        <dbReference type="Rhea" id="RHEA:31227"/>
        <dbReference type="ChEBI" id="CHEBI:15378"/>
        <dbReference type="ChEBI" id="CHEBI:57705"/>
        <dbReference type="ChEBI" id="CHEBI:58223"/>
        <dbReference type="ChEBI" id="CHEBI:61387"/>
        <dbReference type="ChEBI" id="CHEBI:61388"/>
        <dbReference type="EC" id="2.4.1.227"/>
    </reaction>
</comment>
<evidence type="ECO:0000256" key="7">
    <source>
        <dbReference type="ARBA" id="ARBA00023136"/>
    </source>
</evidence>
<dbReference type="RefSeq" id="WP_093795310.1">
    <property type="nucleotide sequence ID" value="NZ_CP155571.1"/>
</dbReference>
<feature type="domain" description="Glycosyltransferase family 28 N-terminal" evidence="11">
    <location>
        <begin position="3"/>
        <end position="142"/>
    </location>
</feature>
<evidence type="ECO:0000256" key="4">
    <source>
        <dbReference type="ARBA" id="ARBA00022679"/>
    </source>
</evidence>
<feature type="binding site" evidence="10">
    <location>
        <position position="302"/>
    </location>
    <ligand>
        <name>UDP-N-acetyl-alpha-D-glucosamine</name>
        <dbReference type="ChEBI" id="CHEBI:57705"/>
    </ligand>
</feature>
<feature type="domain" description="Glycosyl transferase family 28 C-terminal" evidence="12">
    <location>
        <begin position="190"/>
        <end position="359"/>
    </location>
</feature>
<keyword evidence="6 10" id="KW-0573">Peptidoglycan synthesis</keyword>
<evidence type="ECO:0000313" key="13">
    <source>
        <dbReference type="EMBL" id="XFO72073.1"/>
    </source>
</evidence>
<dbReference type="NCBIfam" id="TIGR01133">
    <property type="entry name" value="murG"/>
    <property type="match status" value="1"/>
</dbReference>
<keyword evidence="3 10" id="KW-0328">Glycosyltransferase</keyword>
<dbReference type="PANTHER" id="PTHR21015:SF22">
    <property type="entry name" value="GLYCOSYLTRANSFERASE"/>
    <property type="match status" value="1"/>
</dbReference>
<organism evidence="13 14">
    <name type="scientific">Sporomusa acidovorans (strain ATCC 49682 / DSM 3132 / Mol)</name>
    <dbReference type="NCBI Taxonomy" id="1123286"/>
    <lineage>
        <taxon>Bacteria</taxon>
        <taxon>Bacillati</taxon>
        <taxon>Bacillota</taxon>
        <taxon>Negativicutes</taxon>
        <taxon>Selenomonadales</taxon>
        <taxon>Sporomusaceae</taxon>
        <taxon>Sporomusa</taxon>
    </lineage>
</organism>
<sequence length="373" mass="40170">MRVIISGGGTGGHIYPAITIANEVAKLAGNCEILFVGTKHGLEADIVPKEGFPFATIEVRGLERRLSWKNVRTLFATIGSVWHAAQIIKKFKPDVVIGTGGYVCGPVLLAASLLKIPTIIQEQNVIPGVTNKILSRFVDKIALGYQEAADYFSCRSEKITITGNPIRPEVMSASRESGVAELSLDPDKLTVLVVGGSRGARSINNAMFGVYRYFSNNQRIQILHVTGQSEYNSIVDNIKQSGIEISSGGNIIIKPYLYNMPVALASADVAVFRAGAVGLAELTARGIPAILIPYPYAAENHQEFNARALEKQGAAIVIADKELTDAKLIEALEILLDHPEVLSNMAKKSKELGRPQAAQAIARLAISLKETLI</sequence>
<keyword evidence="7 10" id="KW-0472">Membrane</keyword>
<feature type="binding site" evidence="10">
    <location>
        <begin position="10"/>
        <end position="12"/>
    </location>
    <ligand>
        <name>UDP-N-acetyl-alpha-D-glucosamine</name>
        <dbReference type="ChEBI" id="CHEBI:57705"/>
    </ligand>
</feature>